<feature type="region of interest" description="Disordered" evidence="1">
    <location>
        <begin position="166"/>
        <end position="278"/>
    </location>
</feature>
<proteinExistence type="predicted"/>
<feature type="non-terminal residue" evidence="3">
    <location>
        <position position="703"/>
    </location>
</feature>
<dbReference type="Pfam" id="PF01248">
    <property type="entry name" value="Ribosomal_L7Ae"/>
    <property type="match status" value="1"/>
</dbReference>
<gene>
    <name evidence="3" type="ORF">AFUS01_LOCUS34262</name>
</gene>
<evidence type="ECO:0000256" key="1">
    <source>
        <dbReference type="SAM" id="MobiDB-lite"/>
    </source>
</evidence>
<dbReference type="PANTHER" id="PTHR13284:SF4">
    <property type="entry name" value="C2H2-TYPE DOMAIN-CONTAINING PROTEIN"/>
    <property type="match status" value="1"/>
</dbReference>
<dbReference type="GO" id="GO:0043021">
    <property type="term" value="F:ribonucleoprotein complex binding"/>
    <property type="evidence" value="ECO:0007669"/>
    <property type="project" value="TreeGrafter"/>
</dbReference>
<accession>A0A8J2PCS3</accession>
<dbReference type="Proteomes" id="UP000708208">
    <property type="component" value="Unassembled WGS sequence"/>
</dbReference>
<dbReference type="PANTHER" id="PTHR13284">
    <property type="entry name" value="GH01354P"/>
    <property type="match status" value="1"/>
</dbReference>
<feature type="region of interest" description="Disordered" evidence="1">
    <location>
        <begin position="362"/>
        <end position="381"/>
    </location>
</feature>
<sequence>SSYYISLGNQFEVHEVIIRTTMASYAAVSTGRSDKPPGKILTTMSSSSAVVQDFGNAREPCHVSSSGEDTLKKKNRRKKVSKTERQRRKEEETFKKLYGPKDSHIQLISPAVLQKLNDQNYSKPSKSSTEGYVYSIDEFPTFTTPPSDGPLKSLGGISQDDFPALIPNVKPIEPKTPPRLSIKTPLPRVEPENQKIKEEVSPEKSEGSLSNERSIGEAQSCSKDEESGWETENDNPGDDGPVTKTIKNSSINKKEHPEVSGSSEPAASSSKKKSKNPFVISLDALIKVNKSDAVSKRREIKKSKLVKKEMSSISEKKTLGNTLDASGPVLIKRGKMREKPRKKKMSALKKAILMSRALRASKTANRTIEEEQSPESNRDTRTSPIAIVKTEVSDTSVAKVQDSDFPILKVDVVAPRIKTTGSVLVEAGIIGKYCKGQQSKELNAEVKVEADKLEHESKLCFEKASTHEVLTVRSQNSPSSQNENVFASLLDNAIKSQEDSTKDRIVKPEPEVVTVTDEVGPEIIMEAKKTMHSRKFRPYCNMYVSKELHGHLIALMKELHRFQDRLYHSDPIKFQSKRRYVHGLKDTNNYLEINKVCLVLLAPDVESNDVRGGLDDKIATIIRKATSKNVPIVFSGNRFILGKLIMIKSQVSAIAVLDKQGAEDLFRTVICESEKLREKYENDLNDKVKQLTSKNSSDRENLH</sequence>
<dbReference type="InterPro" id="IPR004038">
    <property type="entry name" value="Ribosomal_eL8/eL30/eS12/Gad45"/>
</dbReference>
<evidence type="ECO:0000313" key="3">
    <source>
        <dbReference type="EMBL" id="CAG7824082.1"/>
    </source>
</evidence>
<dbReference type="EMBL" id="CAJVCH010531628">
    <property type="protein sequence ID" value="CAG7824082.1"/>
    <property type="molecule type" value="Genomic_DNA"/>
</dbReference>
<keyword evidence="4" id="KW-1185">Reference proteome</keyword>
<organism evidence="3 4">
    <name type="scientific">Allacma fusca</name>
    <dbReference type="NCBI Taxonomy" id="39272"/>
    <lineage>
        <taxon>Eukaryota</taxon>
        <taxon>Metazoa</taxon>
        <taxon>Ecdysozoa</taxon>
        <taxon>Arthropoda</taxon>
        <taxon>Hexapoda</taxon>
        <taxon>Collembola</taxon>
        <taxon>Symphypleona</taxon>
        <taxon>Sminthuridae</taxon>
        <taxon>Allacma</taxon>
    </lineage>
</organism>
<reference evidence="3" key="1">
    <citation type="submission" date="2021-06" db="EMBL/GenBank/DDBJ databases">
        <authorList>
            <person name="Hodson N. C."/>
            <person name="Mongue J. A."/>
            <person name="Jaron S. K."/>
        </authorList>
    </citation>
    <scope>NUCLEOTIDE SEQUENCE</scope>
</reference>
<evidence type="ECO:0000259" key="2">
    <source>
        <dbReference type="Pfam" id="PF01248"/>
    </source>
</evidence>
<dbReference type="GO" id="GO:1990904">
    <property type="term" value="C:ribonucleoprotein complex"/>
    <property type="evidence" value="ECO:0007669"/>
    <property type="project" value="TreeGrafter"/>
</dbReference>
<dbReference type="GO" id="GO:0003730">
    <property type="term" value="F:mRNA 3'-UTR binding"/>
    <property type="evidence" value="ECO:0007669"/>
    <property type="project" value="TreeGrafter"/>
</dbReference>
<dbReference type="OrthoDB" id="263617at2759"/>
<feature type="compositionally biased region" description="Acidic residues" evidence="1">
    <location>
        <begin position="227"/>
        <end position="237"/>
    </location>
</feature>
<feature type="compositionally biased region" description="Polar residues" evidence="1">
    <location>
        <begin position="207"/>
        <end position="221"/>
    </location>
</feature>
<comment type="caution">
    <text evidence="3">The sequence shown here is derived from an EMBL/GenBank/DDBJ whole genome shotgun (WGS) entry which is preliminary data.</text>
</comment>
<feature type="region of interest" description="Disordered" evidence="1">
    <location>
        <begin position="58"/>
        <end position="91"/>
    </location>
</feature>
<dbReference type="AlphaFoldDB" id="A0A8J2PCS3"/>
<dbReference type="GO" id="GO:0005739">
    <property type="term" value="C:mitochondrion"/>
    <property type="evidence" value="ECO:0007669"/>
    <property type="project" value="TreeGrafter"/>
</dbReference>
<name>A0A8J2PCS3_9HEXA</name>
<dbReference type="InterPro" id="IPR040051">
    <property type="entry name" value="SECISBP2"/>
</dbReference>
<protein>
    <recommendedName>
        <fullName evidence="2">Ribosomal protein eL8/eL30/eS12/Gadd45 domain-containing protein</fullName>
    </recommendedName>
</protein>
<feature type="domain" description="Ribosomal protein eL8/eL30/eS12/Gadd45" evidence="2">
    <location>
        <begin position="575"/>
        <end position="665"/>
    </location>
</feature>
<feature type="compositionally biased region" description="Basic and acidic residues" evidence="1">
    <location>
        <begin position="189"/>
        <end position="206"/>
    </location>
</feature>
<evidence type="ECO:0000313" key="4">
    <source>
        <dbReference type="Proteomes" id="UP000708208"/>
    </source>
</evidence>
<dbReference type="GO" id="GO:0035368">
    <property type="term" value="F:selenocysteine insertion sequence binding"/>
    <property type="evidence" value="ECO:0007669"/>
    <property type="project" value="InterPro"/>
</dbReference>
<feature type="compositionally biased region" description="Basic and acidic residues" evidence="1">
    <location>
        <begin position="81"/>
        <end position="91"/>
    </location>
</feature>